<dbReference type="SUPFAM" id="SSF53335">
    <property type="entry name" value="S-adenosyl-L-methionine-dependent methyltransferases"/>
    <property type="match status" value="1"/>
</dbReference>
<gene>
    <name evidence="3" type="ORF">CTZ28_42100</name>
</gene>
<dbReference type="Proteomes" id="UP000270471">
    <property type="component" value="Unassembled WGS sequence"/>
</dbReference>
<feature type="region of interest" description="Disordered" evidence="1">
    <location>
        <begin position="1"/>
        <end position="25"/>
    </location>
</feature>
<evidence type="ECO:0000313" key="3">
    <source>
        <dbReference type="EMBL" id="RMB80076.1"/>
    </source>
</evidence>
<dbReference type="GO" id="GO:0032259">
    <property type="term" value="P:methylation"/>
    <property type="evidence" value="ECO:0007669"/>
    <property type="project" value="UniProtKB-KW"/>
</dbReference>
<dbReference type="OrthoDB" id="3636702at2"/>
<keyword evidence="3" id="KW-0808">Transferase</keyword>
<dbReference type="GO" id="GO:0008757">
    <property type="term" value="F:S-adenosylmethionine-dependent methyltransferase activity"/>
    <property type="evidence" value="ECO:0007669"/>
    <property type="project" value="InterPro"/>
</dbReference>
<dbReference type="RefSeq" id="WP_121895099.1">
    <property type="nucleotide sequence ID" value="NZ_PENI01000048.1"/>
</dbReference>
<sequence>MAQTRPGPGFRTHTTEPAEVAPLTGALDAQDANPGVRRLRAWAHAALAVKGGERALDVGAGTGSQTRELAAAVGPEGLALGVEPNPGLRAVAEERSADTRARFTHGDALALPVPDASVDVVWCERVLQHLAEPDRAVAEMARVLRPGGRVALLDTDWATTVLHPGDPETTWALASGALTGAANPYSGRRLVGQVTAAGLVVDDRGSEALFQDHRSVAWPIIRMLGDSAVHRGLLTEDRRDAAYATLAEAAEQGGLHMSVTMFGVVAHHPG</sequence>
<dbReference type="InterPro" id="IPR029063">
    <property type="entry name" value="SAM-dependent_MTases_sf"/>
</dbReference>
<dbReference type="Pfam" id="PF08241">
    <property type="entry name" value="Methyltransf_11"/>
    <property type="match status" value="1"/>
</dbReference>
<comment type="caution">
    <text evidence="3">The sequence shown here is derived from an EMBL/GenBank/DDBJ whole genome shotgun (WGS) entry which is preliminary data.</text>
</comment>
<protein>
    <submittedName>
        <fullName evidence="3">SAM-dependent methyltransferase</fullName>
    </submittedName>
</protein>
<feature type="domain" description="Methyltransferase type 11" evidence="2">
    <location>
        <begin position="56"/>
        <end position="151"/>
    </location>
</feature>
<dbReference type="InterPro" id="IPR050508">
    <property type="entry name" value="Methyltransf_Superfamily"/>
</dbReference>
<evidence type="ECO:0000313" key="4">
    <source>
        <dbReference type="Proteomes" id="UP000270471"/>
    </source>
</evidence>
<organism evidence="3 4">
    <name type="scientific">Streptomyces shenzhenensis</name>
    <dbReference type="NCBI Taxonomy" id="943815"/>
    <lineage>
        <taxon>Bacteria</taxon>
        <taxon>Bacillati</taxon>
        <taxon>Actinomycetota</taxon>
        <taxon>Actinomycetes</taxon>
        <taxon>Kitasatosporales</taxon>
        <taxon>Streptomycetaceae</taxon>
        <taxon>Streptomyces</taxon>
    </lineage>
</organism>
<accession>A0A3M0IE27</accession>
<evidence type="ECO:0000256" key="1">
    <source>
        <dbReference type="SAM" id="MobiDB-lite"/>
    </source>
</evidence>
<keyword evidence="4" id="KW-1185">Reference proteome</keyword>
<dbReference type="EMBL" id="PENI01000048">
    <property type="protein sequence ID" value="RMB80076.1"/>
    <property type="molecule type" value="Genomic_DNA"/>
</dbReference>
<dbReference type="AlphaFoldDB" id="A0A3M0IE27"/>
<dbReference type="PANTHER" id="PTHR42912">
    <property type="entry name" value="METHYLTRANSFERASE"/>
    <property type="match status" value="1"/>
</dbReference>
<evidence type="ECO:0000259" key="2">
    <source>
        <dbReference type="Pfam" id="PF08241"/>
    </source>
</evidence>
<dbReference type="PANTHER" id="PTHR42912:SF93">
    <property type="entry name" value="N6-ADENOSINE-METHYLTRANSFERASE TMT1A"/>
    <property type="match status" value="1"/>
</dbReference>
<reference evidence="3 4" key="1">
    <citation type="submission" date="2017-11" db="EMBL/GenBank/DDBJ databases">
        <title>Draft genome of actinobacteria isolated from guarana (Paullinia cupana (Mart.) Ducke.</title>
        <authorList>
            <person name="Siqueira K.A."/>
            <person name="Liotti R.G."/>
            <person name="Mendes T.A.O."/>
            <person name="Soares M.A."/>
        </authorList>
    </citation>
    <scope>NUCLEOTIDE SEQUENCE [LARGE SCALE GENOMIC DNA]</scope>
    <source>
        <strain evidence="3 4">193</strain>
    </source>
</reference>
<name>A0A3M0IE27_9ACTN</name>
<dbReference type="InterPro" id="IPR013216">
    <property type="entry name" value="Methyltransf_11"/>
</dbReference>
<dbReference type="Gene3D" id="3.40.50.150">
    <property type="entry name" value="Vaccinia Virus protein VP39"/>
    <property type="match status" value="1"/>
</dbReference>
<keyword evidence="3" id="KW-0489">Methyltransferase</keyword>
<dbReference type="CDD" id="cd02440">
    <property type="entry name" value="AdoMet_MTases"/>
    <property type="match status" value="1"/>
</dbReference>
<proteinExistence type="predicted"/>